<accession>A0AB35YPH2</accession>
<dbReference type="EMBL" id="JAZBJM010000001">
    <property type="protein sequence ID" value="MEM0517205.1"/>
    <property type="molecule type" value="Genomic_DNA"/>
</dbReference>
<proteinExistence type="predicted"/>
<keyword evidence="1" id="KW-0175">Coiled coil</keyword>
<evidence type="ECO:0000313" key="4">
    <source>
        <dbReference type="EMBL" id="MEM0572054.1"/>
    </source>
</evidence>
<gene>
    <name evidence="4" type="ORF">VZD24_00875</name>
    <name evidence="3" type="ORF">VZD85_02485</name>
</gene>
<evidence type="ECO:0000313" key="3">
    <source>
        <dbReference type="EMBL" id="MEM0517205.1"/>
    </source>
</evidence>
<feature type="domain" description="DUF3298" evidence="2">
    <location>
        <begin position="194"/>
        <end position="271"/>
    </location>
</feature>
<comment type="caution">
    <text evidence="3">The sequence shown here is derived from an EMBL/GenBank/DDBJ whole genome shotgun (WGS) entry which is preliminary data.</text>
</comment>
<dbReference type="AlphaFoldDB" id="A0AB35YPH2"/>
<dbReference type="PROSITE" id="PS51257">
    <property type="entry name" value="PROKAR_LIPOPROTEIN"/>
    <property type="match status" value="1"/>
</dbReference>
<dbReference type="Pfam" id="PF11738">
    <property type="entry name" value="DUF3298"/>
    <property type="match status" value="1"/>
</dbReference>
<name>A0AB35YPH2_9FLAO</name>
<sequence>MKNLLPIIFILLFFGCKDDRKNEEIKVDPLNVQEEIVDSLKLSNENLEKQQKTLILKRTELLEKKDSKAELENLLVSKSFLKENNDYTLDFKYPYLNEKIKPQFEVFNEYIATKFLDAKGIEQQILEEQRLCDSLGIPRQNEKRFVDYKIYNLNDRLISVLFYKENHYTGAAHASYTFQCLNFDLERAVFMNFEDFFNDGTEEEVREILNSLLKEKINSGELYYDCWAISTDDFFNAKNNFVVNDSVVEFYFDDCVICPSYTGTYSIQIPLEMLMPVLRKFKKNPLLG</sequence>
<dbReference type="RefSeq" id="WP_342686604.1">
    <property type="nucleotide sequence ID" value="NZ_JAZBJM010000001.1"/>
</dbReference>
<dbReference type="Gene3D" id="3.90.640.20">
    <property type="entry name" value="Heat-shock cognate protein, ATPase"/>
    <property type="match status" value="1"/>
</dbReference>
<dbReference type="Proteomes" id="UP001390963">
    <property type="component" value="Unassembled WGS sequence"/>
</dbReference>
<dbReference type="Gene3D" id="3.30.565.40">
    <property type="entry name" value="Fervidobacterium nodosum Rt17-B1 like"/>
    <property type="match status" value="1"/>
</dbReference>
<evidence type="ECO:0000259" key="2">
    <source>
        <dbReference type="Pfam" id="PF11738"/>
    </source>
</evidence>
<evidence type="ECO:0000256" key="1">
    <source>
        <dbReference type="SAM" id="Coils"/>
    </source>
</evidence>
<dbReference type="EMBL" id="JBANCF010000001">
    <property type="protein sequence ID" value="MEM0572054.1"/>
    <property type="molecule type" value="Genomic_DNA"/>
</dbReference>
<feature type="coiled-coil region" evidence="1">
    <location>
        <begin position="30"/>
        <end position="64"/>
    </location>
</feature>
<evidence type="ECO:0000313" key="6">
    <source>
        <dbReference type="Proteomes" id="UP001390963"/>
    </source>
</evidence>
<evidence type="ECO:0000313" key="5">
    <source>
        <dbReference type="Proteomes" id="UP001388259"/>
    </source>
</evidence>
<dbReference type="InterPro" id="IPR037126">
    <property type="entry name" value="PdaC/RsiV-like_sf"/>
</dbReference>
<dbReference type="InterPro" id="IPR021729">
    <property type="entry name" value="DUF3298"/>
</dbReference>
<organism evidence="3 5">
    <name type="scientific">Aequorivita flava</name>
    <dbReference type="NCBI Taxonomy" id="3114371"/>
    <lineage>
        <taxon>Bacteria</taxon>
        <taxon>Pseudomonadati</taxon>
        <taxon>Bacteroidota</taxon>
        <taxon>Flavobacteriia</taxon>
        <taxon>Flavobacteriales</taxon>
        <taxon>Flavobacteriaceae</taxon>
        <taxon>Aequorivita</taxon>
    </lineage>
</organism>
<keyword evidence="6" id="KW-1185">Reference proteome</keyword>
<dbReference type="Proteomes" id="UP001388259">
    <property type="component" value="Unassembled WGS sequence"/>
</dbReference>
<reference evidence="3 6" key="1">
    <citation type="submission" date="2024-01" db="EMBL/GenBank/DDBJ databases">
        <title>Aequorivita flavus sp. nov., isolated from deep-sea sediment.</title>
        <authorList>
            <person name="Chen X."/>
        </authorList>
    </citation>
    <scope>NUCLEOTIDE SEQUENCE</scope>
    <source>
        <strain evidence="3">MCCC 1A16923</strain>
        <strain evidence="4 6">MCCC 1A16935</strain>
    </source>
</reference>
<protein>
    <submittedName>
        <fullName evidence="3">RsiV family protein</fullName>
    </submittedName>
</protein>